<dbReference type="AlphaFoldDB" id="A0A4Q8K1C2"/>
<dbReference type="Pfam" id="PF00089">
    <property type="entry name" value="Trypsin"/>
    <property type="match status" value="1"/>
</dbReference>
<sequence length="136" mass="15224">MFRAVCISLVFCFFHVRSQFIDFEEDPRPLCPCGNNDSSINTRVTGGHNAGEGRFPYASCLIDATWRAEELRNTIPFCGATLITDSHVITAAHCVKTDIPISSLWILVIMYFLDPEGGHLREGSITSCNFHCTRDH</sequence>
<feature type="chain" id="PRO_5020985263" evidence="5">
    <location>
        <begin position="19"/>
        <end position="136"/>
    </location>
</feature>
<dbReference type="PROSITE" id="PS00134">
    <property type="entry name" value="TRYPSIN_HIS"/>
    <property type="match status" value="1"/>
</dbReference>
<dbReference type="InterPro" id="IPR043504">
    <property type="entry name" value="Peptidase_S1_PA_chymotrypsin"/>
</dbReference>
<feature type="domain" description="Peptidase S1" evidence="6">
    <location>
        <begin position="46"/>
        <end position="97"/>
    </location>
</feature>
<dbReference type="GO" id="GO:0004252">
    <property type="term" value="F:serine-type endopeptidase activity"/>
    <property type="evidence" value="ECO:0007669"/>
    <property type="project" value="InterPro"/>
</dbReference>
<dbReference type="GO" id="GO:0006508">
    <property type="term" value="P:proteolysis"/>
    <property type="evidence" value="ECO:0007669"/>
    <property type="project" value="UniProtKB-KW"/>
</dbReference>
<keyword evidence="1" id="KW-0645">Protease</keyword>
<keyword evidence="2" id="KW-0378">Hydrolase</keyword>
<reference evidence="7" key="2">
    <citation type="submission" date="2019-05" db="EMBL/GenBank/DDBJ databases">
        <title>Unravelling the molecular evolution of spider venoms.</title>
        <authorList>
            <person name="Pineda S."/>
        </authorList>
    </citation>
    <scope>NUCLEOTIDE SEQUENCE</scope>
</reference>
<dbReference type="Gene3D" id="2.40.10.10">
    <property type="entry name" value="Trypsin-like serine proteases"/>
    <property type="match status" value="1"/>
</dbReference>
<dbReference type="InterPro" id="IPR009003">
    <property type="entry name" value="Peptidase_S1_PA"/>
</dbReference>
<evidence type="ECO:0000256" key="3">
    <source>
        <dbReference type="ARBA" id="ARBA00022825"/>
    </source>
</evidence>
<reference evidence="7" key="1">
    <citation type="submission" date="2017-05" db="EMBL/GenBank/DDBJ databases">
        <authorList>
            <person name="QRISCLOUD D."/>
        </authorList>
    </citation>
    <scope>NUCLEOTIDE SEQUENCE</scope>
</reference>
<dbReference type="PANTHER" id="PTHR24276">
    <property type="entry name" value="POLYSERASE-RELATED"/>
    <property type="match status" value="1"/>
</dbReference>
<dbReference type="PANTHER" id="PTHR24276:SF98">
    <property type="entry name" value="FI18310P1-RELATED"/>
    <property type="match status" value="1"/>
</dbReference>
<evidence type="ECO:0000259" key="6">
    <source>
        <dbReference type="Pfam" id="PF00089"/>
    </source>
</evidence>
<keyword evidence="3" id="KW-0720">Serine protease</keyword>
<dbReference type="InterPro" id="IPR001254">
    <property type="entry name" value="Trypsin_dom"/>
</dbReference>
<evidence type="ECO:0000256" key="2">
    <source>
        <dbReference type="ARBA" id="ARBA00022801"/>
    </source>
</evidence>
<proteinExistence type="predicted"/>
<dbReference type="EMBL" id="HAHF01000039">
    <property type="protein sequence ID" value="SNX33069.1"/>
    <property type="molecule type" value="Transcribed_RNA"/>
</dbReference>
<evidence type="ECO:0000256" key="4">
    <source>
        <dbReference type="ARBA" id="ARBA00023157"/>
    </source>
</evidence>
<accession>A0A4Q8K1C2</accession>
<dbReference type="InterPro" id="IPR018114">
    <property type="entry name" value="TRYPSIN_HIS"/>
</dbReference>
<name>A0A4Q8K1C2_9ARAC</name>
<evidence type="ECO:0000313" key="7">
    <source>
        <dbReference type="EMBL" id="SNX33069.1"/>
    </source>
</evidence>
<dbReference type="InterPro" id="IPR050430">
    <property type="entry name" value="Peptidase_S1"/>
</dbReference>
<dbReference type="SUPFAM" id="SSF50494">
    <property type="entry name" value="Trypsin-like serine proteases"/>
    <property type="match status" value="1"/>
</dbReference>
<keyword evidence="5" id="KW-0732">Signal</keyword>
<protein>
    <submittedName>
        <fullName evidence="7">U30-Nephitoxin-Nsp1a_1</fullName>
    </submittedName>
</protein>
<evidence type="ECO:0000256" key="5">
    <source>
        <dbReference type="SAM" id="SignalP"/>
    </source>
</evidence>
<evidence type="ECO:0000256" key="1">
    <source>
        <dbReference type="ARBA" id="ARBA00022670"/>
    </source>
</evidence>
<feature type="signal peptide" evidence="5">
    <location>
        <begin position="1"/>
        <end position="18"/>
    </location>
</feature>
<organism evidence="7">
    <name type="scientific">Nephila sp. SGP-2016</name>
    <dbReference type="NCBI Taxonomy" id="1905176"/>
    <lineage>
        <taxon>Eukaryota</taxon>
        <taxon>Metazoa</taxon>
        <taxon>Ecdysozoa</taxon>
        <taxon>Arthropoda</taxon>
        <taxon>Chelicerata</taxon>
        <taxon>Arachnida</taxon>
        <taxon>Araneae</taxon>
        <taxon>Araneomorphae</taxon>
        <taxon>Entelegynae</taxon>
        <taxon>Araneoidea</taxon>
        <taxon>Nephilidae</taxon>
        <taxon>Nephila</taxon>
    </lineage>
</organism>
<keyword evidence="4" id="KW-1015">Disulfide bond</keyword>